<dbReference type="EnsemblPlants" id="Bo2g129800.1">
    <property type="protein sequence ID" value="Bo2g129800.1"/>
    <property type="gene ID" value="Bo2g129800"/>
</dbReference>
<sequence>MARSLNLTALLSFNFFIISFFLTQTQATNSQTITELTDTNRNIPVPENHPSTTDGEEEQEPVFVRDTGHGYGLYGRRTSHTNNEEDNSNENNDNDNDQFYYRSDAFGNRNGRF</sequence>
<reference evidence="3" key="2">
    <citation type="submission" date="2015-03" db="UniProtKB">
        <authorList>
            <consortium name="EnsemblPlants"/>
        </authorList>
    </citation>
    <scope>IDENTIFICATION</scope>
</reference>
<reference evidence="3 4" key="1">
    <citation type="journal article" date="2014" name="Genome Biol.">
        <title>Transcriptome and methylome profiling reveals relics of genome dominance in the mesopolyploid Brassica oleracea.</title>
        <authorList>
            <person name="Parkin I.A."/>
            <person name="Koh C."/>
            <person name="Tang H."/>
            <person name="Robinson S.J."/>
            <person name="Kagale S."/>
            <person name="Clarke W.E."/>
            <person name="Town C.D."/>
            <person name="Nixon J."/>
            <person name="Krishnakumar V."/>
            <person name="Bidwell S.L."/>
            <person name="Denoeud F."/>
            <person name="Belcram H."/>
            <person name="Links M.G."/>
            <person name="Just J."/>
            <person name="Clarke C."/>
            <person name="Bender T."/>
            <person name="Huebert T."/>
            <person name="Mason A.S."/>
            <person name="Pires J.C."/>
            <person name="Barker G."/>
            <person name="Moore J."/>
            <person name="Walley P.G."/>
            <person name="Manoli S."/>
            <person name="Batley J."/>
            <person name="Edwards D."/>
            <person name="Nelson M.N."/>
            <person name="Wang X."/>
            <person name="Paterson A.H."/>
            <person name="King G."/>
            <person name="Bancroft I."/>
            <person name="Chalhoub B."/>
            <person name="Sharpe A.G."/>
        </authorList>
    </citation>
    <scope>NUCLEOTIDE SEQUENCE</scope>
    <source>
        <strain evidence="3 4">cv. TO1000</strain>
    </source>
</reference>
<keyword evidence="2" id="KW-0732">Signal</keyword>
<feature type="chain" id="PRO_5002257904" evidence="2">
    <location>
        <begin position="28"/>
        <end position="113"/>
    </location>
</feature>
<evidence type="ECO:0000256" key="1">
    <source>
        <dbReference type="SAM" id="MobiDB-lite"/>
    </source>
</evidence>
<evidence type="ECO:0000256" key="2">
    <source>
        <dbReference type="SAM" id="SignalP"/>
    </source>
</evidence>
<protein>
    <submittedName>
        <fullName evidence="3">Uncharacterized protein</fullName>
    </submittedName>
</protein>
<dbReference type="PANTHER" id="PTHR35274:SF2">
    <property type="entry name" value="E6-LIKE PROTEIN"/>
    <property type="match status" value="1"/>
</dbReference>
<feature type="signal peptide" evidence="2">
    <location>
        <begin position="1"/>
        <end position="27"/>
    </location>
</feature>
<dbReference type="AlphaFoldDB" id="A0A0D3AUH8"/>
<evidence type="ECO:0000313" key="3">
    <source>
        <dbReference type="EnsemblPlants" id="Bo2g129800.1"/>
    </source>
</evidence>
<dbReference type="HOGENOM" id="CLU_2136962_0_0_1"/>
<dbReference type="Gramene" id="Bo2g129800.1">
    <property type="protein sequence ID" value="Bo2g129800.1"/>
    <property type="gene ID" value="Bo2g129800"/>
</dbReference>
<dbReference type="InterPro" id="IPR040290">
    <property type="entry name" value="Prot_E6-like"/>
</dbReference>
<organism evidence="3 4">
    <name type="scientific">Brassica oleracea var. oleracea</name>
    <dbReference type="NCBI Taxonomy" id="109376"/>
    <lineage>
        <taxon>Eukaryota</taxon>
        <taxon>Viridiplantae</taxon>
        <taxon>Streptophyta</taxon>
        <taxon>Embryophyta</taxon>
        <taxon>Tracheophyta</taxon>
        <taxon>Spermatophyta</taxon>
        <taxon>Magnoliopsida</taxon>
        <taxon>eudicotyledons</taxon>
        <taxon>Gunneridae</taxon>
        <taxon>Pentapetalae</taxon>
        <taxon>rosids</taxon>
        <taxon>malvids</taxon>
        <taxon>Brassicales</taxon>
        <taxon>Brassicaceae</taxon>
        <taxon>Brassiceae</taxon>
        <taxon>Brassica</taxon>
    </lineage>
</organism>
<feature type="region of interest" description="Disordered" evidence="1">
    <location>
        <begin position="36"/>
        <end position="113"/>
    </location>
</feature>
<name>A0A0D3AUH8_BRAOL</name>
<dbReference type="Proteomes" id="UP000032141">
    <property type="component" value="Chromosome C2"/>
</dbReference>
<proteinExistence type="predicted"/>
<evidence type="ECO:0000313" key="4">
    <source>
        <dbReference type="Proteomes" id="UP000032141"/>
    </source>
</evidence>
<feature type="compositionally biased region" description="Acidic residues" evidence="1">
    <location>
        <begin position="84"/>
        <end position="96"/>
    </location>
</feature>
<keyword evidence="4" id="KW-1185">Reference proteome</keyword>
<dbReference type="PANTHER" id="PTHR35274">
    <property type="entry name" value="E6-LIKE PROTEIN"/>
    <property type="match status" value="1"/>
</dbReference>
<accession>A0A0D3AUH8</accession>